<dbReference type="InterPro" id="IPR014347">
    <property type="entry name" value="Tautomerase/MIF_sf"/>
</dbReference>
<evidence type="ECO:0008006" key="3">
    <source>
        <dbReference type="Google" id="ProtNLM"/>
    </source>
</evidence>
<evidence type="ECO:0000313" key="2">
    <source>
        <dbReference type="Proteomes" id="UP000291144"/>
    </source>
</evidence>
<dbReference type="Proteomes" id="UP000291144">
    <property type="component" value="Unassembled WGS sequence"/>
</dbReference>
<gene>
    <name evidence="1" type="ORF">E0H73_43310</name>
</gene>
<dbReference type="AlphaFoldDB" id="A0A4R0JM03"/>
<reference evidence="1 2" key="1">
    <citation type="submission" date="2019-02" db="EMBL/GenBank/DDBJ databases">
        <title>Kribbella capetownensis sp. nov. and Kribbella speibonae sp. nov., isolated from soil.</title>
        <authorList>
            <person name="Curtis S.M."/>
            <person name="Norton I."/>
            <person name="Everest G.J."/>
            <person name="Meyers P.R."/>
        </authorList>
    </citation>
    <scope>NUCLEOTIDE SEQUENCE [LARGE SCALE GENOMIC DNA]</scope>
    <source>
        <strain evidence="1 2">NRRL B-24813</strain>
    </source>
</reference>
<protein>
    <recommendedName>
        <fullName evidence="3">Tautomerase cis-CaaD-like domain-containing protein</fullName>
    </recommendedName>
</protein>
<comment type="caution">
    <text evidence="1">The sequence shown here is derived from an EMBL/GenBank/DDBJ whole genome shotgun (WGS) entry which is preliminary data.</text>
</comment>
<evidence type="ECO:0000313" key="1">
    <source>
        <dbReference type="EMBL" id="TCC47370.1"/>
    </source>
</evidence>
<dbReference type="EMBL" id="SJKB01000030">
    <property type="protein sequence ID" value="TCC47370.1"/>
    <property type="molecule type" value="Genomic_DNA"/>
</dbReference>
<organism evidence="1 2">
    <name type="scientific">Kribbella pittospori</name>
    <dbReference type="NCBI Taxonomy" id="722689"/>
    <lineage>
        <taxon>Bacteria</taxon>
        <taxon>Bacillati</taxon>
        <taxon>Actinomycetota</taxon>
        <taxon>Actinomycetes</taxon>
        <taxon>Propionibacteriales</taxon>
        <taxon>Kribbellaceae</taxon>
        <taxon>Kribbella</taxon>
    </lineage>
</organism>
<sequence>MPVTYLDVPAGADLETKRELVHELYVALKEAYPFPDDTRIFIREWPPESVSQNGVLGSEPFRPAFVAHVPQGVDRDVKATMVEKLNAAMAKAYGLPWFITFLHEHSLDVVAVDGELLADDQQRVEDLRAAYS</sequence>
<accession>A0A4R0JM03</accession>
<proteinExistence type="predicted"/>
<dbReference type="SUPFAM" id="SSF55331">
    <property type="entry name" value="Tautomerase/MIF"/>
    <property type="match status" value="1"/>
</dbReference>
<name>A0A4R0JM03_9ACTN</name>
<dbReference type="RefSeq" id="WP_131366771.1">
    <property type="nucleotide sequence ID" value="NZ_SJKB01000030.1"/>
</dbReference>
<keyword evidence="2" id="KW-1185">Reference proteome</keyword>
<dbReference type="OrthoDB" id="4725002at2"/>
<dbReference type="Gene3D" id="3.30.429.10">
    <property type="entry name" value="Macrophage Migration Inhibitory Factor"/>
    <property type="match status" value="2"/>
</dbReference>